<evidence type="ECO:0000313" key="1">
    <source>
        <dbReference type="EMBL" id="JAH35297.1"/>
    </source>
</evidence>
<organism evidence="1">
    <name type="scientific">Anguilla anguilla</name>
    <name type="common">European freshwater eel</name>
    <name type="synonym">Muraena anguilla</name>
    <dbReference type="NCBI Taxonomy" id="7936"/>
    <lineage>
        <taxon>Eukaryota</taxon>
        <taxon>Metazoa</taxon>
        <taxon>Chordata</taxon>
        <taxon>Craniata</taxon>
        <taxon>Vertebrata</taxon>
        <taxon>Euteleostomi</taxon>
        <taxon>Actinopterygii</taxon>
        <taxon>Neopterygii</taxon>
        <taxon>Teleostei</taxon>
        <taxon>Anguilliformes</taxon>
        <taxon>Anguillidae</taxon>
        <taxon>Anguilla</taxon>
    </lineage>
</organism>
<accession>A0A0E9S281</accession>
<dbReference type="AlphaFoldDB" id="A0A0E9S281"/>
<reference evidence="1" key="2">
    <citation type="journal article" date="2015" name="Fish Shellfish Immunol.">
        <title>Early steps in the European eel (Anguilla anguilla)-Vibrio vulnificus interaction in the gills: Role of the RtxA13 toxin.</title>
        <authorList>
            <person name="Callol A."/>
            <person name="Pajuelo D."/>
            <person name="Ebbesson L."/>
            <person name="Teles M."/>
            <person name="MacKenzie S."/>
            <person name="Amaro C."/>
        </authorList>
    </citation>
    <scope>NUCLEOTIDE SEQUENCE</scope>
</reference>
<sequence>MLQKKPARTHYRPFSFTVTIILRFCYNHTDTGLYVLWF</sequence>
<name>A0A0E9S281_ANGAN</name>
<reference evidence="1" key="1">
    <citation type="submission" date="2014-11" db="EMBL/GenBank/DDBJ databases">
        <authorList>
            <person name="Amaro Gonzalez C."/>
        </authorList>
    </citation>
    <scope>NUCLEOTIDE SEQUENCE</scope>
</reference>
<dbReference type="EMBL" id="GBXM01073280">
    <property type="protein sequence ID" value="JAH35297.1"/>
    <property type="molecule type" value="Transcribed_RNA"/>
</dbReference>
<proteinExistence type="predicted"/>
<protein>
    <submittedName>
        <fullName evidence="1">Uncharacterized protein</fullName>
    </submittedName>
</protein>